<evidence type="ECO:0000259" key="6">
    <source>
        <dbReference type="Pfam" id="PF17682"/>
    </source>
</evidence>
<evidence type="ECO:0000313" key="7">
    <source>
        <dbReference type="EMBL" id="KTW32358.1"/>
    </source>
</evidence>
<dbReference type="InterPro" id="IPR040454">
    <property type="entry name" value="TF_IIIC_Tfc1/Sfc1"/>
</dbReference>
<dbReference type="VEuPathDB" id="FungiDB:T551_00448"/>
<dbReference type="GO" id="GO:0043035">
    <property type="term" value="F:chromatin insulator sequence binding"/>
    <property type="evidence" value="ECO:0007669"/>
    <property type="project" value="EnsemblFungi"/>
</dbReference>
<evidence type="ECO:0008006" key="9">
    <source>
        <dbReference type="Google" id="ProtNLM"/>
    </source>
</evidence>
<dbReference type="GO" id="GO:0005634">
    <property type="term" value="C:nucleus"/>
    <property type="evidence" value="ECO:0007669"/>
    <property type="project" value="UniProtKB-SubCell"/>
</dbReference>
<protein>
    <recommendedName>
        <fullName evidence="9">Transcription factor IIIC subunit 5 HTH domain-containing protein</fullName>
    </recommendedName>
</protein>
<feature type="domain" description="Transcription factor IIIC subunit 5 HTH" evidence="5">
    <location>
        <begin position="174"/>
        <end position="322"/>
    </location>
</feature>
<dbReference type="GO" id="GO:0000995">
    <property type="term" value="F:RNA polymerase III general transcription initiation factor activity"/>
    <property type="evidence" value="ECO:0007669"/>
    <property type="project" value="EnsemblFungi"/>
</dbReference>
<dbReference type="Pfam" id="PF17682">
    <property type="entry name" value="Tau95_N"/>
    <property type="match status" value="1"/>
</dbReference>
<keyword evidence="8" id="KW-1185">Reference proteome</keyword>
<gene>
    <name evidence="7" type="ORF">T551_00448</name>
</gene>
<feature type="domain" description="Transcription factor IIIC subunit Tfc1/Sfc1 triple barrel" evidence="6">
    <location>
        <begin position="24"/>
        <end position="134"/>
    </location>
</feature>
<accession>A0A0W4ZVF1</accession>
<evidence type="ECO:0000256" key="4">
    <source>
        <dbReference type="ARBA" id="ARBA00023242"/>
    </source>
</evidence>
<proteinExistence type="predicted"/>
<dbReference type="RefSeq" id="XP_018231050.1">
    <property type="nucleotide sequence ID" value="XM_018372714.1"/>
</dbReference>
<keyword evidence="4" id="KW-0539">Nucleus</keyword>
<sequence length="492" mass="58033">MGCRGNKNLNQMIDRSNDICKEFVSIEYPGKIVNYEQCLETLGGIKALRSACSQEEDCEEKKYLELRWCPKNPFEHPIQARPVKVHNLLLQVKKEEEKKKEEDTLCSFKIKEYKVLGIIKKTYRFRDMFDLQYNTYASPFVKMWNASVVPLEFDSLDLFSISKEKDDLNNLDLPVPSVFSRTKIPHNYWYRQNPSLIKVQRDSKLRLINKSKAPKIWSISVSWETETIPKEPHIKLSNVSEQNIQNILDLLKTLFEERPIWTRRAILYKINEKDPEICVYLKYALAYVAYHWRSGPWRDTYVKYGIDPRTDQKYRFFQTVSFTYRPSENLDNINISPQEKEERNSPIFTGQTLYQQTRIFQISDITDCLLVQLLNKIPLRTKANFKNGWFKSTLFDKFKLIMKQKFKALSEGRIPSDIEFVKILERSNDVSSSSSTEDEVNKTKFDNSTIHKEPNARVNALMKNFLQKIGNFQDDDFYDNEDDTFDDIFGDD</sequence>
<dbReference type="Pfam" id="PF09734">
    <property type="entry name" value="Tau95"/>
    <property type="match status" value="1"/>
</dbReference>
<keyword evidence="2" id="KW-0238">DNA-binding</keyword>
<dbReference type="GO" id="GO:0000127">
    <property type="term" value="C:transcription factor TFIIIC complex"/>
    <property type="evidence" value="ECO:0007669"/>
    <property type="project" value="EnsemblFungi"/>
</dbReference>
<evidence type="ECO:0000313" key="8">
    <source>
        <dbReference type="Proteomes" id="UP000053447"/>
    </source>
</evidence>
<evidence type="ECO:0000256" key="2">
    <source>
        <dbReference type="ARBA" id="ARBA00023125"/>
    </source>
</evidence>
<reference evidence="8" key="1">
    <citation type="journal article" date="2016" name="Nat. Commun.">
        <title>Genome analysis of three Pneumocystis species reveals adaptation mechanisms to life exclusively in mammalian hosts.</title>
        <authorList>
            <person name="Ma L."/>
            <person name="Chen Z."/>
            <person name="Huang D.W."/>
            <person name="Kutty G."/>
            <person name="Ishihara M."/>
            <person name="Wang H."/>
            <person name="Abouelleil A."/>
            <person name="Bishop L."/>
            <person name="Davey E."/>
            <person name="Deng R."/>
            <person name="Deng X."/>
            <person name="Fan L."/>
            <person name="Fantoni G."/>
            <person name="Fitzgerald M."/>
            <person name="Gogineni E."/>
            <person name="Goldberg J.M."/>
            <person name="Handley G."/>
            <person name="Hu X."/>
            <person name="Huber C."/>
            <person name="Jiao X."/>
            <person name="Jones K."/>
            <person name="Levin J.Z."/>
            <person name="Liu Y."/>
            <person name="Macdonald P."/>
            <person name="Melnikov A."/>
            <person name="Raley C."/>
            <person name="Sassi M."/>
            <person name="Sherman B.T."/>
            <person name="Song X."/>
            <person name="Sykes S."/>
            <person name="Tran B."/>
            <person name="Walsh L."/>
            <person name="Xia Y."/>
            <person name="Yang J."/>
            <person name="Young S."/>
            <person name="Zeng Q."/>
            <person name="Zheng X."/>
            <person name="Stephens R."/>
            <person name="Nusbaum C."/>
            <person name="Birren B.W."/>
            <person name="Azadi P."/>
            <person name="Lempicki R.A."/>
            <person name="Cuomo C.A."/>
            <person name="Kovacs J.A."/>
        </authorList>
    </citation>
    <scope>NUCLEOTIDE SEQUENCE [LARGE SCALE GENOMIC DNA]</scope>
    <source>
        <strain evidence="8">RU7</strain>
    </source>
</reference>
<dbReference type="InterPro" id="IPR042536">
    <property type="entry name" value="TFIIIC_tauA_Sfc1"/>
</dbReference>
<dbReference type="Gene3D" id="3.30.200.160">
    <property type="entry name" value="TFIIIC, subcomplex tauA, subunit Sfc1, barrel domain"/>
    <property type="match status" value="1"/>
</dbReference>
<dbReference type="InterPro" id="IPR019136">
    <property type="entry name" value="TF_IIIC_su-5_HTH"/>
</dbReference>
<name>A0A0W4ZVF1_PNEJ7</name>
<dbReference type="InterPro" id="IPR041499">
    <property type="entry name" value="Tfc1/Sfc1_N"/>
</dbReference>
<evidence type="ECO:0000256" key="1">
    <source>
        <dbReference type="ARBA" id="ARBA00004123"/>
    </source>
</evidence>
<dbReference type="GO" id="GO:0001003">
    <property type="term" value="F:RNA polymerase III type 2 promoter sequence-specific DNA binding"/>
    <property type="evidence" value="ECO:0007669"/>
    <property type="project" value="TreeGrafter"/>
</dbReference>
<keyword evidence="3" id="KW-0804">Transcription</keyword>
<dbReference type="GO" id="GO:0006384">
    <property type="term" value="P:transcription initiation at RNA polymerase III promoter"/>
    <property type="evidence" value="ECO:0007669"/>
    <property type="project" value="EnsemblFungi"/>
</dbReference>
<dbReference type="OrthoDB" id="5598268at2759"/>
<evidence type="ECO:0000259" key="5">
    <source>
        <dbReference type="Pfam" id="PF09734"/>
    </source>
</evidence>
<dbReference type="EMBL" id="LFWA01000002">
    <property type="protein sequence ID" value="KTW32358.1"/>
    <property type="molecule type" value="Genomic_DNA"/>
</dbReference>
<dbReference type="GeneID" id="28938969"/>
<dbReference type="STRING" id="1408657.A0A0W4ZVF1"/>
<organism evidence="7 8">
    <name type="scientific">Pneumocystis jirovecii (strain RU7)</name>
    <name type="common">Human pneumocystis pneumonia agent</name>
    <dbReference type="NCBI Taxonomy" id="1408657"/>
    <lineage>
        <taxon>Eukaryota</taxon>
        <taxon>Fungi</taxon>
        <taxon>Dikarya</taxon>
        <taxon>Ascomycota</taxon>
        <taxon>Taphrinomycotina</taxon>
        <taxon>Pneumocystomycetes</taxon>
        <taxon>Pneumocystaceae</taxon>
        <taxon>Pneumocystis</taxon>
    </lineage>
</organism>
<dbReference type="PANTHER" id="PTHR13230">
    <property type="entry name" value="GENERAL TRANSCRIPTION FACTOR IIIC, POLYPEPTIDE 5"/>
    <property type="match status" value="1"/>
</dbReference>
<comment type="caution">
    <text evidence="7">The sequence shown here is derived from an EMBL/GenBank/DDBJ whole genome shotgun (WGS) entry which is preliminary data.</text>
</comment>
<comment type="subcellular location">
    <subcellularLocation>
        <location evidence="1">Nucleus</location>
    </subcellularLocation>
</comment>
<dbReference type="GO" id="GO:0001002">
    <property type="term" value="F:RNA polymerase III type 1 promoter sequence-specific DNA binding"/>
    <property type="evidence" value="ECO:0007669"/>
    <property type="project" value="TreeGrafter"/>
</dbReference>
<dbReference type="PANTHER" id="PTHR13230:SF5">
    <property type="entry name" value="GENERAL TRANSCRIPTION FACTOR 3C POLYPEPTIDE 5"/>
    <property type="match status" value="1"/>
</dbReference>
<dbReference type="AlphaFoldDB" id="A0A0W4ZVF1"/>
<evidence type="ECO:0000256" key="3">
    <source>
        <dbReference type="ARBA" id="ARBA00023163"/>
    </source>
</evidence>
<dbReference type="Proteomes" id="UP000053447">
    <property type="component" value="Unassembled WGS sequence"/>
</dbReference>